<dbReference type="CDD" id="cd03113">
    <property type="entry name" value="CTPS_N"/>
    <property type="match status" value="1"/>
</dbReference>
<dbReference type="InterPro" id="IPR029062">
    <property type="entry name" value="Class_I_gatase-like"/>
</dbReference>
<dbReference type="GO" id="GO:0044210">
    <property type="term" value="P:'de novo' CTP biosynthetic process"/>
    <property type="evidence" value="ECO:0007669"/>
    <property type="project" value="UniProtKB-UniRule"/>
</dbReference>
<dbReference type="KEGG" id="abas:ACPOL_4180"/>
<dbReference type="FunFam" id="3.40.50.880:FF:000002">
    <property type="entry name" value="CTP synthase"/>
    <property type="match status" value="1"/>
</dbReference>
<comment type="similarity">
    <text evidence="2 11">Belongs to the CTP synthase family.</text>
</comment>
<comment type="catalytic activity">
    <reaction evidence="11">
        <text>L-glutamine + H2O = L-glutamate + NH4(+)</text>
        <dbReference type="Rhea" id="RHEA:15889"/>
        <dbReference type="ChEBI" id="CHEBI:15377"/>
        <dbReference type="ChEBI" id="CHEBI:28938"/>
        <dbReference type="ChEBI" id="CHEBI:29985"/>
        <dbReference type="ChEBI" id="CHEBI:58359"/>
    </reaction>
</comment>
<keyword evidence="15" id="KW-1185">Reference proteome</keyword>
<dbReference type="Gene3D" id="3.40.50.300">
    <property type="entry name" value="P-loop containing nucleotide triphosphate hydrolases"/>
    <property type="match status" value="1"/>
</dbReference>
<evidence type="ECO:0000256" key="6">
    <source>
        <dbReference type="ARBA" id="ARBA00022840"/>
    </source>
</evidence>
<gene>
    <name evidence="11" type="primary">pyrG</name>
    <name evidence="14" type="ORF">ACPOL_4180</name>
</gene>
<keyword evidence="7 11" id="KW-0460">Magnesium</keyword>
<evidence type="ECO:0000256" key="1">
    <source>
        <dbReference type="ARBA" id="ARBA00005171"/>
    </source>
</evidence>
<dbReference type="InterPro" id="IPR027417">
    <property type="entry name" value="P-loop_NTPase"/>
</dbReference>
<dbReference type="Pfam" id="PF00117">
    <property type="entry name" value="GATase"/>
    <property type="match status" value="1"/>
</dbReference>
<comment type="subunit">
    <text evidence="11">Homotetramer.</text>
</comment>
<feature type="binding site" evidence="11">
    <location>
        <position position="277"/>
    </location>
    <ligand>
        <name>CTP</name>
        <dbReference type="ChEBI" id="CHEBI:37563"/>
        <note>allosteric inhibitor</note>
    </ligand>
</feature>
<feature type="binding site" evidence="11">
    <location>
        <position position="126"/>
    </location>
    <ligand>
        <name>Mg(2+)</name>
        <dbReference type="ChEBI" id="CHEBI:18420"/>
    </ligand>
</feature>
<comment type="catalytic activity">
    <reaction evidence="10 11">
        <text>UTP + L-glutamine + ATP + H2O = CTP + L-glutamate + ADP + phosphate + 2 H(+)</text>
        <dbReference type="Rhea" id="RHEA:26426"/>
        <dbReference type="ChEBI" id="CHEBI:15377"/>
        <dbReference type="ChEBI" id="CHEBI:15378"/>
        <dbReference type="ChEBI" id="CHEBI:29985"/>
        <dbReference type="ChEBI" id="CHEBI:30616"/>
        <dbReference type="ChEBI" id="CHEBI:37563"/>
        <dbReference type="ChEBI" id="CHEBI:43474"/>
        <dbReference type="ChEBI" id="CHEBI:46398"/>
        <dbReference type="ChEBI" id="CHEBI:58359"/>
        <dbReference type="ChEBI" id="CHEBI:456216"/>
        <dbReference type="EC" id="6.3.4.2"/>
    </reaction>
</comment>
<dbReference type="InterPro" id="IPR033828">
    <property type="entry name" value="GATase1_CTP_Synthase"/>
</dbReference>
<evidence type="ECO:0000259" key="12">
    <source>
        <dbReference type="Pfam" id="PF00117"/>
    </source>
</evidence>
<dbReference type="NCBIfam" id="TIGR00337">
    <property type="entry name" value="PyrG"/>
    <property type="match status" value="1"/>
</dbReference>
<feature type="domain" description="Glutamine amidotransferase" evidence="12">
    <location>
        <begin position="357"/>
        <end position="584"/>
    </location>
</feature>
<dbReference type="GO" id="GO:0097268">
    <property type="term" value="C:cytoophidium"/>
    <property type="evidence" value="ECO:0007669"/>
    <property type="project" value="UniProtKB-ARBA"/>
</dbReference>
<dbReference type="InterPro" id="IPR017456">
    <property type="entry name" value="CTP_synthase_N"/>
</dbReference>
<reference evidence="14 15" key="1">
    <citation type="journal article" date="2018" name="Front. Microbiol.">
        <title>Hydrolytic Capabilities as a Key to Environmental Success: Chitinolytic and Cellulolytic Acidobacteria From Acidic Sub-arctic Soils and Boreal Peatlands.</title>
        <authorList>
            <person name="Belova S.E."/>
            <person name="Ravin N.V."/>
            <person name="Pankratov T.A."/>
            <person name="Rakitin A.L."/>
            <person name="Ivanova A.A."/>
            <person name="Beletsky A.V."/>
            <person name="Mardanov A.V."/>
            <person name="Sinninghe Damste J.S."/>
            <person name="Dedysh S.N."/>
        </authorList>
    </citation>
    <scope>NUCLEOTIDE SEQUENCE [LARGE SCALE GENOMIC DNA]</scope>
    <source>
        <strain evidence="14 15">SBC82</strain>
    </source>
</reference>
<evidence type="ECO:0000256" key="9">
    <source>
        <dbReference type="ARBA" id="ARBA00022975"/>
    </source>
</evidence>
<feature type="binding site" evidence="11">
    <location>
        <begin position="440"/>
        <end position="443"/>
    </location>
    <ligand>
        <name>L-glutamine</name>
        <dbReference type="ChEBI" id="CHEBI:58359"/>
    </ligand>
</feature>
<comment type="caution">
    <text evidence="11">Lacks conserved residue(s) required for the propagation of feature annotation.</text>
</comment>
<dbReference type="Pfam" id="PF06418">
    <property type="entry name" value="CTP_synth_N"/>
    <property type="match status" value="1"/>
</dbReference>
<evidence type="ECO:0000256" key="3">
    <source>
        <dbReference type="ARBA" id="ARBA00022598"/>
    </source>
</evidence>
<dbReference type="Gene3D" id="3.40.50.880">
    <property type="match status" value="1"/>
</dbReference>
<dbReference type="SUPFAM" id="SSF52317">
    <property type="entry name" value="Class I glutamine amidotransferase-like"/>
    <property type="match status" value="1"/>
</dbReference>
<keyword evidence="9 11" id="KW-0665">Pyrimidine biosynthesis</keyword>
<dbReference type="PROSITE" id="PS51273">
    <property type="entry name" value="GATASE_TYPE_1"/>
    <property type="match status" value="1"/>
</dbReference>
<dbReference type="InterPro" id="IPR004468">
    <property type="entry name" value="CTP_synthase"/>
</dbReference>
<keyword evidence="5 11" id="KW-0547">Nucleotide-binding</keyword>
<dbReference type="PANTHER" id="PTHR11550:SF0">
    <property type="entry name" value="CTP SYNTHASE-RELATED"/>
    <property type="match status" value="1"/>
</dbReference>
<feature type="active site" evidence="11">
    <location>
        <position position="567"/>
    </location>
</feature>
<dbReference type="CDD" id="cd01746">
    <property type="entry name" value="GATase1_CTP_Synthase"/>
    <property type="match status" value="1"/>
</dbReference>
<dbReference type="FunFam" id="3.40.50.300:FF:000009">
    <property type="entry name" value="CTP synthase"/>
    <property type="match status" value="1"/>
</dbReference>
<dbReference type="PANTHER" id="PTHR11550">
    <property type="entry name" value="CTP SYNTHASE"/>
    <property type="match status" value="1"/>
</dbReference>
<evidence type="ECO:0000256" key="8">
    <source>
        <dbReference type="ARBA" id="ARBA00022962"/>
    </source>
</evidence>
<comment type="catalytic activity">
    <reaction evidence="11">
        <text>UTP + NH4(+) + ATP = CTP + ADP + phosphate + 2 H(+)</text>
        <dbReference type="Rhea" id="RHEA:16597"/>
        <dbReference type="ChEBI" id="CHEBI:15378"/>
        <dbReference type="ChEBI" id="CHEBI:28938"/>
        <dbReference type="ChEBI" id="CHEBI:30616"/>
        <dbReference type="ChEBI" id="CHEBI:37563"/>
        <dbReference type="ChEBI" id="CHEBI:43474"/>
        <dbReference type="ChEBI" id="CHEBI:46398"/>
        <dbReference type="ChEBI" id="CHEBI:456216"/>
    </reaction>
</comment>
<dbReference type="GO" id="GO:0004359">
    <property type="term" value="F:glutaminase activity"/>
    <property type="evidence" value="ECO:0007669"/>
    <property type="project" value="RHEA"/>
</dbReference>
<feature type="active site" evidence="11">
    <location>
        <position position="565"/>
    </location>
</feature>
<evidence type="ECO:0000256" key="4">
    <source>
        <dbReference type="ARBA" id="ARBA00022723"/>
    </source>
</evidence>
<evidence type="ECO:0000256" key="2">
    <source>
        <dbReference type="ARBA" id="ARBA00007533"/>
    </source>
</evidence>
<feature type="binding site" evidence="11">
    <location>
        <position position="277"/>
    </location>
    <ligand>
        <name>UTP</name>
        <dbReference type="ChEBI" id="CHEBI:46398"/>
    </ligand>
</feature>
<dbReference type="GO" id="GO:0042802">
    <property type="term" value="F:identical protein binding"/>
    <property type="evidence" value="ECO:0007669"/>
    <property type="project" value="TreeGrafter"/>
</dbReference>
<dbReference type="GO" id="GO:0003883">
    <property type="term" value="F:CTP synthase activity"/>
    <property type="evidence" value="ECO:0007669"/>
    <property type="project" value="UniProtKB-UniRule"/>
</dbReference>
<evidence type="ECO:0000259" key="13">
    <source>
        <dbReference type="Pfam" id="PF06418"/>
    </source>
</evidence>
<evidence type="ECO:0000256" key="11">
    <source>
        <dbReference type="HAMAP-Rule" id="MF_01227"/>
    </source>
</evidence>
<evidence type="ECO:0000313" key="14">
    <source>
        <dbReference type="EMBL" id="AXC13457.1"/>
    </source>
</evidence>
<evidence type="ECO:0000256" key="10">
    <source>
        <dbReference type="ARBA" id="ARBA00047781"/>
    </source>
</evidence>
<dbReference type="GO" id="GO:0046872">
    <property type="term" value="F:metal ion binding"/>
    <property type="evidence" value="ECO:0007669"/>
    <property type="project" value="UniProtKB-KW"/>
</dbReference>
<accession>A0A2Z5G412</accession>
<name>A0A2Z5G412_9BACT</name>
<feature type="binding site" evidence="11">
    <location>
        <begin position="69"/>
        <end position="74"/>
    </location>
    <ligand>
        <name>ATP</name>
        <dbReference type="ChEBI" id="CHEBI:30616"/>
    </ligand>
</feature>
<feature type="binding site" evidence="11">
    <location>
        <position position="463"/>
    </location>
    <ligand>
        <name>L-glutamine</name>
        <dbReference type="ChEBI" id="CHEBI:58359"/>
    </ligand>
</feature>
<comment type="activity regulation">
    <text evidence="11">Allosterically activated by GTP, when glutamine is the substrate; GTP has no effect on the reaction when ammonia is the substrate. The allosteric effector GTP functions by stabilizing the protein conformation that binds the tetrahedral intermediate(s) formed during glutamine hydrolysis. Inhibited by the product CTP, via allosteric rather than competitive inhibition.</text>
</comment>
<protein>
    <recommendedName>
        <fullName evidence="11">CTP synthase</fullName>
        <ecNumber evidence="11">6.3.4.2</ecNumber>
    </recommendedName>
    <alternativeName>
        <fullName evidence="11">Cytidine 5'-triphosphate synthase</fullName>
    </alternativeName>
    <alternativeName>
        <fullName evidence="11">Cytidine triphosphate synthetase</fullName>
        <shortName evidence="11">CTP synthetase</shortName>
        <shortName evidence="11">CTPS</shortName>
    </alternativeName>
    <alternativeName>
        <fullName evidence="11">UTP--ammonia ligase</fullName>
    </alternativeName>
</protein>
<evidence type="ECO:0000256" key="5">
    <source>
        <dbReference type="ARBA" id="ARBA00022741"/>
    </source>
</evidence>
<dbReference type="GO" id="GO:0005829">
    <property type="term" value="C:cytosol"/>
    <property type="evidence" value="ECO:0007669"/>
    <property type="project" value="TreeGrafter"/>
</dbReference>
<keyword evidence="3 11" id="KW-0436">Ligase</keyword>
<dbReference type="EC" id="6.3.4.2" evidence="11"/>
<dbReference type="GO" id="GO:0005524">
    <property type="term" value="F:ATP binding"/>
    <property type="evidence" value="ECO:0007669"/>
    <property type="project" value="UniProtKB-KW"/>
</dbReference>
<sequence>MLATFRLNTLPVVSRRESADRLKNDPSHREDLLQYLEVPTLHDNPNPSKLGEAKMSAKYIFVTGGVVSSLGKGLAAASIGCLLEARGLRVNLMKFDPYLNVDPGTMSPFQHGEVFVTDDGAETDLDLGHYERFTHAHLTRDNNLTTGRIYESIITKERRGDYLGKTVQVIPHVTNEIKNAMRKVSSGVDVAIIEIGGTVGDIESLPFLEAIRQMRQELGRENTVFVHVTLVPWIAAAQELKTKPTQHSVKELLSIGIQADILLCRTDRFLSREVKSKIAAFCNVEERAVVTAKDVASIYECPLVFHQEGVDSLALKYLHLEAREADLSKWKDLVERAYNPTDEVSIAIVGKYVEYEDSYKSLKEALTHGALAQKLKLRVTWIEAEGLESKHPGDESYKSQLEGFDGILVPGGFGKRGIEGMLNAIRYARENQVPYFGICLGMQTACIEYARNVCGLAGANSSEFDPAAQHRIIYKLRELTGVEEMGGTMRLGAWTCILQEGSLAAKAYQATEISERHRHRYEFNREYEALLTGAGLRITGTTPDVTYVEIVEIPGHPFFLGCQFHPEFKSKPLEPHPLFRAFIEASYGARAKRGLELNTERILARAE</sequence>
<feature type="binding site" evidence="11">
    <location>
        <position position="520"/>
    </location>
    <ligand>
        <name>L-glutamine</name>
        <dbReference type="ChEBI" id="CHEBI:58359"/>
    </ligand>
</feature>
<feature type="region of interest" description="Amidoligase domain" evidence="11">
    <location>
        <begin position="1"/>
        <end position="320"/>
    </location>
</feature>
<organism evidence="14 15">
    <name type="scientific">Acidisarcina polymorpha</name>
    <dbReference type="NCBI Taxonomy" id="2211140"/>
    <lineage>
        <taxon>Bacteria</taxon>
        <taxon>Pseudomonadati</taxon>
        <taxon>Acidobacteriota</taxon>
        <taxon>Terriglobia</taxon>
        <taxon>Terriglobales</taxon>
        <taxon>Acidobacteriaceae</taxon>
        <taxon>Acidisarcina</taxon>
    </lineage>
</organism>
<dbReference type="AlphaFoldDB" id="A0A2Z5G412"/>
<feature type="binding site" evidence="11">
    <location>
        <begin position="241"/>
        <end position="246"/>
    </location>
    <ligand>
        <name>CTP</name>
        <dbReference type="ChEBI" id="CHEBI:37563"/>
        <note>allosteric inhibitor</note>
    </ligand>
</feature>
<keyword evidence="6 11" id="KW-0067">ATP-binding</keyword>
<evidence type="ECO:0000313" key="15">
    <source>
        <dbReference type="Proteomes" id="UP000253606"/>
    </source>
</evidence>
<dbReference type="GO" id="GO:0019856">
    <property type="term" value="P:pyrimidine nucleobase biosynthetic process"/>
    <property type="evidence" value="ECO:0007669"/>
    <property type="project" value="TreeGrafter"/>
</dbReference>
<proteinExistence type="inferred from homology"/>
<feature type="domain" description="CTP synthase N-terminal" evidence="13">
    <location>
        <begin position="58"/>
        <end position="320"/>
    </location>
</feature>
<feature type="binding site" evidence="11">
    <location>
        <position position="68"/>
    </location>
    <ligand>
        <name>CTP</name>
        <dbReference type="ChEBI" id="CHEBI:37563"/>
        <note>allosteric inhibitor</note>
    </ligand>
</feature>
<feature type="binding site" evidence="11">
    <location>
        <position position="412"/>
    </location>
    <ligand>
        <name>L-glutamine</name>
        <dbReference type="ChEBI" id="CHEBI:58359"/>
    </ligand>
</feature>
<dbReference type="SUPFAM" id="SSF52540">
    <property type="entry name" value="P-loop containing nucleoside triphosphate hydrolases"/>
    <property type="match status" value="1"/>
</dbReference>
<feature type="binding site" evidence="11">
    <location>
        <begin position="293"/>
        <end position="295"/>
    </location>
    <ligand>
        <name>ATP</name>
        <dbReference type="ChEBI" id="CHEBI:30616"/>
    </ligand>
</feature>
<feature type="active site" description="Nucleophile; for glutamine hydrolysis" evidence="11">
    <location>
        <position position="439"/>
    </location>
</feature>
<comment type="pathway">
    <text evidence="1 11">Pyrimidine metabolism; CTP biosynthesis via de novo pathway; CTP from UDP: step 2/2.</text>
</comment>
<dbReference type="UniPathway" id="UPA00159">
    <property type="reaction ID" value="UER00277"/>
</dbReference>
<feature type="binding site" evidence="11">
    <location>
        <position position="194"/>
    </location>
    <ligand>
        <name>Mg(2+)</name>
        <dbReference type="ChEBI" id="CHEBI:18420"/>
    </ligand>
</feature>
<evidence type="ECO:0000256" key="7">
    <source>
        <dbReference type="ARBA" id="ARBA00022842"/>
    </source>
</evidence>
<feature type="binding site" evidence="11">
    <location>
        <position position="68"/>
    </location>
    <ligand>
        <name>UTP</name>
        <dbReference type="ChEBI" id="CHEBI:46398"/>
    </ligand>
</feature>
<keyword evidence="4 11" id="KW-0479">Metal-binding</keyword>
<comment type="miscellaneous">
    <text evidence="11">CTPSs have evolved a hybrid strategy for distinguishing between UTP and CTP. The overlapping regions of the product feedback inhibitory and substrate sites recognize a common feature in both compounds, the triphosphate moiety. To differentiate isosteric substrate and product pyrimidine rings, an additional pocket far from the expected kinase/ligase catalytic site, specifically recognizes the cytosine and ribose portions of the product inhibitor.</text>
</comment>
<feature type="binding site" evidence="11">
    <location>
        <begin position="241"/>
        <end position="246"/>
    </location>
    <ligand>
        <name>UTP</name>
        <dbReference type="ChEBI" id="CHEBI:46398"/>
    </ligand>
</feature>
<dbReference type="EMBL" id="CP030840">
    <property type="protein sequence ID" value="AXC13457.1"/>
    <property type="molecule type" value="Genomic_DNA"/>
</dbReference>
<keyword evidence="8 11" id="KW-0315">Glutamine amidotransferase</keyword>
<dbReference type="InterPro" id="IPR017926">
    <property type="entry name" value="GATASE"/>
</dbReference>
<feature type="binding site" evidence="11">
    <location>
        <position position="126"/>
    </location>
    <ligand>
        <name>ATP</name>
        <dbReference type="ChEBI" id="CHEBI:30616"/>
    </ligand>
</feature>
<feature type="binding site" evidence="11">
    <location>
        <begin position="201"/>
        <end position="203"/>
    </location>
    <ligand>
        <name>CTP</name>
        <dbReference type="ChEBI" id="CHEBI:37563"/>
        <note>allosteric inhibitor</note>
    </ligand>
</feature>
<dbReference type="Proteomes" id="UP000253606">
    <property type="component" value="Chromosome"/>
</dbReference>
<comment type="function">
    <text evidence="11">Catalyzes the ATP-dependent amination of UTP to CTP with either L-glutamine or ammonia as the source of nitrogen. Regulates intracellular CTP levels through interactions with the four ribonucleotide triphosphates.</text>
</comment>
<dbReference type="NCBIfam" id="NF003792">
    <property type="entry name" value="PRK05380.1"/>
    <property type="match status" value="1"/>
</dbReference>
<dbReference type="HAMAP" id="MF_01227">
    <property type="entry name" value="PyrG"/>
    <property type="match status" value="1"/>
</dbReference>